<evidence type="ECO:0000256" key="2">
    <source>
        <dbReference type="ARBA" id="ARBA00022764"/>
    </source>
</evidence>
<dbReference type="PANTHER" id="PTHR30006:SF2">
    <property type="entry name" value="ABC TRANSPORTER SUBSTRATE-BINDING PROTEIN"/>
    <property type="match status" value="1"/>
</dbReference>
<evidence type="ECO:0000256" key="3">
    <source>
        <dbReference type="SAM" id="SignalP"/>
    </source>
</evidence>
<keyword evidence="1 3" id="KW-0732">Signal</keyword>
<keyword evidence="5" id="KW-1185">Reference proteome</keyword>
<dbReference type="InterPro" id="IPR006059">
    <property type="entry name" value="SBP"/>
</dbReference>
<dbReference type="CDD" id="cd13589">
    <property type="entry name" value="PBP2_polyamine_RpCGA009"/>
    <property type="match status" value="1"/>
</dbReference>
<organism evidence="4 5">
    <name type="scientific">Jiella sonneratiae</name>
    <dbReference type="NCBI Taxonomy" id="2816856"/>
    <lineage>
        <taxon>Bacteria</taxon>
        <taxon>Pseudomonadati</taxon>
        <taxon>Pseudomonadota</taxon>
        <taxon>Alphaproteobacteria</taxon>
        <taxon>Hyphomicrobiales</taxon>
        <taxon>Aurantimonadaceae</taxon>
        <taxon>Jiella</taxon>
    </lineage>
</organism>
<keyword evidence="2" id="KW-0574">Periplasm</keyword>
<feature type="signal peptide" evidence="3">
    <location>
        <begin position="1"/>
        <end position="22"/>
    </location>
</feature>
<dbReference type="Pfam" id="PF13416">
    <property type="entry name" value="SBP_bac_8"/>
    <property type="match status" value="1"/>
</dbReference>
<comment type="caution">
    <text evidence="4">The sequence shown here is derived from an EMBL/GenBank/DDBJ whole genome shotgun (WGS) entry which is preliminary data.</text>
</comment>
<evidence type="ECO:0000313" key="4">
    <source>
        <dbReference type="EMBL" id="MBO0904143.1"/>
    </source>
</evidence>
<sequence>MKKHLAMLAAASSLFAAVGAQAQTKTLTVGGYGGSFETLMKELVIPEFEKTHDVKIQFVSGNSTENLARLQAQKGNQELDVVILDDGPMYQADALGFCAPLDKDVATDDIYDLAKIGPDSVGIGFVATGFTYNADWFKEKGWEPPQSWKDLEDPKYSQILSIPPISNTYGLHALVMMARLNGGGEKDIDPGFKAMADDVAPNVLVFEPSSGKMSELFQSKEIALSIWGSGRTKSLADTGFPAKFAYPKEGAVALMIAACPVVDSDAPEAAQQFIKYLLDPAVQAKVADAMGSGPVNKKTELPDDLAASLPYGPEKISKLVKVDWDVINQHREEWTQRWAREVER</sequence>
<protein>
    <submittedName>
        <fullName evidence="4">ABC transporter substrate-binding protein</fullName>
    </submittedName>
</protein>
<dbReference type="PANTHER" id="PTHR30006">
    <property type="entry name" value="THIAMINE-BINDING PERIPLASMIC PROTEIN-RELATED"/>
    <property type="match status" value="1"/>
</dbReference>
<accession>A0ABS3J3B7</accession>
<name>A0ABS3J3B7_9HYPH</name>
<evidence type="ECO:0000256" key="1">
    <source>
        <dbReference type="ARBA" id="ARBA00022729"/>
    </source>
</evidence>
<dbReference type="SUPFAM" id="SSF53850">
    <property type="entry name" value="Periplasmic binding protein-like II"/>
    <property type="match status" value="1"/>
</dbReference>
<dbReference type="Gene3D" id="3.40.190.10">
    <property type="entry name" value="Periplasmic binding protein-like II"/>
    <property type="match status" value="2"/>
</dbReference>
<dbReference type="RefSeq" id="WP_207350783.1">
    <property type="nucleotide sequence ID" value="NZ_JAFMPY010000009.1"/>
</dbReference>
<dbReference type="EMBL" id="JAFMPY010000009">
    <property type="protein sequence ID" value="MBO0904143.1"/>
    <property type="molecule type" value="Genomic_DNA"/>
</dbReference>
<dbReference type="Proteomes" id="UP000664288">
    <property type="component" value="Unassembled WGS sequence"/>
</dbReference>
<evidence type="ECO:0000313" key="5">
    <source>
        <dbReference type="Proteomes" id="UP000664288"/>
    </source>
</evidence>
<reference evidence="4 5" key="1">
    <citation type="submission" date="2021-03" db="EMBL/GenBank/DDBJ databases">
        <title>Whole genome sequence of Jiella sp. MQZ13P-4.</title>
        <authorList>
            <person name="Tuo L."/>
        </authorList>
    </citation>
    <scope>NUCLEOTIDE SEQUENCE [LARGE SCALE GENOMIC DNA]</scope>
    <source>
        <strain evidence="4 5">MQZ13P-4</strain>
    </source>
</reference>
<proteinExistence type="predicted"/>
<gene>
    <name evidence="4" type="ORF">J1C47_10850</name>
</gene>
<feature type="chain" id="PRO_5047093661" evidence="3">
    <location>
        <begin position="23"/>
        <end position="344"/>
    </location>
</feature>